<dbReference type="GO" id="GO:0012505">
    <property type="term" value="C:endomembrane system"/>
    <property type="evidence" value="ECO:0007669"/>
    <property type="project" value="UniProtKB-SubCell"/>
</dbReference>
<feature type="transmembrane region" description="Helical" evidence="11">
    <location>
        <begin position="402"/>
        <end position="425"/>
    </location>
</feature>
<evidence type="ECO:0000256" key="10">
    <source>
        <dbReference type="ARBA" id="ARBA00045588"/>
    </source>
</evidence>
<name>A0AAV8TD25_9ROSI</name>
<evidence type="ECO:0000313" key="14">
    <source>
        <dbReference type="Proteomes" id="UP001159364"/>
    </source>
</evidence>
<dbReference type="InterPro" id="IPR013057">
    <property type="entry name" value="AA_transpt_TM"/>
</dbReference>
<protein>
    <recommendedName>
        <fullName evidence="12">Amino acid transporter transmembrane domain-containing protein</fullName>
    </recommendedName>
</protein>
<evidence type="ECO:0000256" key="2">
    <source>
        <dbReference type="ARBA" id="ARBA00005590"/>
    </source>
</evidence>
<evidence type="ECO:0000256" key="8">
    <source>
        <dbReference type="ARBA" id="ARBA00023136"/>
    </source>
</evidence>
<feature type="transmembrane region" description="Helical" evidence="11">
    <location>
        <begin position="94"/>
        <end position="119"/>
    </location>
</feature>
<comment type="similarity">
    <text evidence="2">Belongs to the amino acid/polyamine transporter 2 family. Amino acid/auxin permease (AAAP) (TC 2.A.18.1) subfamily.</text>
</comment>
<keyword evidence="4 11" id="KW-0812">Transmembrane</keyword>
<dbReference type="EMBL" id="JAIWQS010000005">
    <property type="protein sequence ID" value="KAJ8764010.1"/>
    <property type="molecule type" value="Genomic_DNA"/>
</dbReference>
<feature type="transmembrane region" description="Helical" evidence="11">
    <location>
        <begin position="437"/>
        <end position="462"/>
    </location>
</feature>
<keyword evidence="6" id="KW-0029">Amino-acid transport</keyword>
<dbReference type="AlphaFoldDB" id="A0AAV8TD25"/>
<dbReference type="GO" id="GO:0006865">
    <property type="term" value="P:amino acid transport"/>
    <property type="evidence" value="ECO:0007669"/>
    <property type="project" value="UniProtKB-KW"/>
</dbReference>
<evidence type="ECO:0000256" key="5">
    <source>
        <dbReference type="ARBA" id="ARBA00022847"/>
    </source>
</evidence>
<dbReference type="GO" id="GO:0009734">
    <property type="term" value="P:auxin-activated signaling pathway"/>
    <property type="evidence" value="ECO:0007669"/>
    <property type="project" value="UniProtKB-KW"/>
</dbReference>
<evidence type="ECO:0000256" key="7">
    <source>
        <dbReference type="ARBA" id="ARBA00022989"/>
    </source>
</evidence>
<feature type="transmembrane region" description="Helical" evidence="11">
    <location>
        <begin position="191"/>
        <end position="209"/>
    </location>
</feature>
<keyword evidence="14" id="KW-1185">Reference proteome</keyword>
<dbReference type="GO" id="GO:0015293">
    <property type="term" value="F:symporter activity"/>
    <property type="evidence" value="ECO:0007669"/>
    <property type="project" value="UniProtKB-KW"/>
</dbReference>
<keyword evidence="3" id="KW-0813">Transport</keyword>
<evidence type="ECO:0000256" key="9">
    <source>
        <dbReference type="ARBA" id="ARBA00023294"/>
    </source>
</evidence>
<sequence>MMPAAVNLDAEIEGLSLLSDENEENQQLPQVYVQGGAKNSLYITANQHDDPCLDDNASTAHQISKESWVHACAVLTTCINSAYILGYSEIIMVHLGWVCGVVGFIAATTLSLYASGLIAKLHEYDGKRHIRYRDLAGYIYGKKGYYTIWILQYLNLFMANIGFIIMVGSAFQGVYNLFRDDNALKLSQRNLIAGLACFILAIMVPHLSAMAVWLRLSAIFTVIYVVVALAVSIGDGVKAPPRDYSIPGTLTGRIFMAILAISNCFVPFSTGMIPEIQATLRAPATENMIKALCVQFTVGVIPIYAVVFIGYWAYGSSTSSYLLNNASGPAWAKAFANVAAFFQATINFHILACPSYEYFDTKYGLKGSALAIRNLLFRITIRGSYLLVTSLIAALLPFFGDFIGLIGSICVLPLTFVIPNHMYLVAKGTKLNSLQKLWHWFFIIIFSVMSVSATIASVRLIVIDFWRSN</sequence>
<evidence type="ECO:0000256" key="6">
    <source>
        <dbReference type="ARBA" id="ARBA00022970"/>
    </source>
</evidence>
<accession>A0AAV8TD25</accession>
<feature type="transmembrane region" description="Helical" evidence="11">
    <location>
        <begin position="375"/>
        <end position="396"/>
    </location>
</feature>
<feature type="domain" description="Amino acid transporter transmembrane" evidence="12">
    <location>
        <begin position="65"/>
        <end position="458"/>
    </location>
</feature>
<organism evidence="13 14">
    <name type="scientific">Erythroxylum novogranatense</name>
    <dbReference type="NCBI Taxonomy" id="1862640"/>
    <lineage>
        <taxon>Eukaryota</taxon>
        <taxon>Viridiplantae</taxon>
        <taxon>Streptophyta</taxon>
        <taxon>Embryophyta</taxon>
        <taxon>Tracheophyta</taxon>
        <taxon>Spermatophyta</taxon>
        <taxon>Magnoliopsida</taxon>
        <taxon>eudicotyledons</taxon>
        <taxon>Gunneridae</taxon>
        <taxon>Pentapetalae</taxon>
        <taxon>rosids</taxon>
        <taxon>fabids</taxon>
        <taxon>Malpighiales</taxon>
        <taxon>Erythroxylaceae</taxon>
        <taxon>Erythroxylum</taxon>
    </lineage>
</organism>
<feature type="transmembrane region" description="Helical" evidence="11">
    <location>
        <begin position="254"/>
        <end position="273"/>
    </location>
</feature>
<feature type="transmembrane region" description="Helical" evidence="11">
    <location>
        <begin position="334"/>
        <end position="354"/>
    </location>
</feature>
<dbReference type="PANTHER" id="PTHR48017">
    <property type="entry name" value="OS05G0424000 PROTEIN-RELATED"/>
    <property type="match status" value="1"/>
</dbReference>
<gene>
    <name evidence="13" type="ORF">K2173_004887</name>
</gene>
<keyword evidence="7 11" id="KW-1133">Transmembrane helix</keyword>
<keyword evidence="9" id="KW-0927">Auxin signaling pathway</keyword>
<feature type="transmembrane region" description="Helical" evidence="11">
    <location>
        <begin position="293"/>
        <end position="314"/>
    </location>
</feature>
<evidence type="ECO:0000256" key="4">
    <source>
        <dbReference type="ARBA" id="ARBA00022692"/>
    </source>
</evidence>
<evidence type="ECO:0000256" key="3">
    <source>
        <dbReference type="ARBA" id="ARBA00022448"/>
    </source>
</evidence>
<evidence type="ECO:0000313" key="13">
    <source>
        <dbReference type="EMBL" id="KAJ8764010.1"/>
    </source>
</evidence>
<evidence type="ECO:0000259" key="12">
    <source>
        <dbReference type="Pfam" id="PF01490"/>
    </source>
</evidence>
<reference evidence="13 14" key="1">
    <citation type="submission" date="2021-09" db="EMBL/GenBank/DDBJ databases">
        <title>Genomic insights and catalytic innovation underlie evolution of tropane alkaloids biosynthesis.</title>
        <authorList>
            <person name="Wang Y.-J."/>
            <person name="Tian T."/>
            <person name="Huang J.-P."/>
            <person name="Huang S.-X."/>
        </authorList>
    </citation>
    <scope>NUCLEOTIDE SEQUENCE [LARGE SCALE GENOMIC DNA]</scope>
    <source>
        <strain evidence="13">KIB-2018</strain>
        <tissue evidence="13">Leaf</tissue>
    </source>
</reference>
<proteinExistence type="inferred from homology"/>
<feature type="transmembrane region" description="Helical" evidence="11">
    <location>
        <begin position="216"/>
        <end position="234"/>
    </location>
</feature>
<feature type="transmembrane region" description="Helical" evidence="11">
    <location>
        <begin position="68"/>
        <end position="88"/>
    </location>
</feature>
<comment type="caution">
    <text evidence="13">The sequence shown here is derived from an EMBL/GenBank/DDBJ whole genome shotgun (WGS) entry which is preliminary data.</text>
</comment>
<keyword evidence="5" id="KW-0769">Symport</keyword>
<dbReference type="Proteomes" id="UP001159364">
    <property type="component" value="Linkage Group LG05"/>
</dbReference>
<comment type="subcellular location">
    <subcellularLocation>
        <location evidence="1">Endomembrane system</location>
        <topology evidence="1">Multi-pass membrane protein</topology>
    </subcellularLocation>
</comment>
<feature type="transmembrane region" description="Helical" evidence="11">
    <location>
        <begin position="150"/>
        <end position="171"/>
    </location>
</feature>
<dbReference type="Pfam" id="PF01490">
    <property type="entry name" value="Aa_trans"/>
    <property type="match status" value="1"/>
</dbReference>
<evidence type="ECO:0000256" key="1">
    <source>
        <dbReference type="ARBA" id="ARBA00004127"/>
    </source>
</evidence>
<comment type="function">
    <text evidence="10">Carrier protein involved in proton-driven auxin influx. Mediates the formation of auxin gradient from developing leaves (site of auxin biosynthesis) to tips by contributing to the loading of auxin in vascular tissues and facilitating acropetal (base to tip) auxin transport within inner tissues of the root apex, and basipetal (tip to base) auxin transport within outer tissues of the root apex. May be involved in lateral roots and nodules formation.</text>
</comment>
<evidence type="ECO:0000256" key="11">
    <source>
        <dbReference type="SAM" id="Phobius"/>
    </source>
</evidence>
<keyword evidence="8 11" id="KW-0472">Membrane</keyword>